<keyword evidence="5" id="KW-0378">Hydrolase</keyword>
<evidence type="ECO:0000256" key="9">
    <source>
        <dbReference type="ARBA" id="ARBA00030390"/>
    </source>
</evidence>
<gene>
    <name evidence="13" type="ORF">DIATSA_LOCUS10871</name>
</gene>
<evidence type="ECO:0000256" key="4">
    <source>
        <dbReference type="ARBA" id="ARBA00022763"/>
    </source>
</evidence>
<keyword evidence="14" id="KW-1185">Reference proteome</keyword>
<dbReference type="SUPFAM" id="SSF143081">
    <property type="entry name" value="BB1717-like"/>
    <property type="match status" value="1"/>
</dbReference>
<accession>A0A9P0C743</accession>
<dbReference type="AlphaFoldDB" id="A0A9P0C743"/>
<sequence>MCGRSALSLSKSEIQCACSYKHKGVNTYIKPQWLPEHNDGKDYSPSFNIVPSDVTPVLVSGTKYRNAVKTSRVLKPMMWGIIPPWQKSDYKNHNISTNNCRIENITNSKLYGPILKNGGRCVIVVEGYYEWQTTNKATKTKQPYYVYAQQRAGVQVDDSKTWNNTYDDEDGWKGIKLLHMAGLYNIWENDDQIIYAYSVITMESNDKINWLHHRMPAVLDTDELIEAWLDIDNVPSYTALSLLKQVNILCWYRVSTLVNNSRYKENNCNKRIPEDKKDIKIQKTLNSWLTKRDRKQDDDNYQSVPAKKQKR</sequence>
<feature type="region of interest" description="Disordered" evidence="12">
    <location>
        <begin position="292"/>
        <end position="311"/>
    </location>
</feature>
<dbReference type="GO" id="GO:0003697">
    <property type="term" value="F:single-stranded DNA binding"/>
    <property type="evidence" value="ECO:0007669"/>
    <property type="project" value="InterPro"/>
</dbReference>
<dbReference type="Gene3D" id="3.90.1680.10">
    <property type="entry name" value="SOS response associated peptidase-like"/>
    <property type="match status" value="1"/>
</dbReference>
<comment type="similarity">
    <text evidence="1">Belongs to the SOS response-associated peptidase family.</text>
</comment>
<keyword evidence="7" id="KW-0238">DNA-binding</keyword>
<keyword evidence="4" id="KW-0227">DNA damage</keyword>
<evidence type="ECO:0000256" key="2">
    <source>
        <dbReference type="ARBA" id="ARBA00015888"/>
    </source>
</evidence>
<dbReference type="Pfam" id="PF02586">
    <property type="entry name" value="SRAP"/>
    <property type="match status" value="1"/>
</dbReference>
<evidence type="ECO:0000256" key="6">
    <source>
        <dbReference type="ARBA" id="ARBA00023124"/>
    </source>
</evidence>
<dbReference type="PANTHER" id="PTHR13604:SF0">
    <property type="entry name" value="ABASIC SITE PROCESSING PROTEIN HMCES"/>
    <property type="match status" value="1"/>
</dbReference>
<dbReference type="EMBL" id="OU893336">
    <property type="protein sequence ID" value="CAH0760719.1"/>
    <property type="molecule type" value="Genomic_DNA"/>
</dbReference>
<evidence type="ECO:0000313" key="13">
    <source>
        <dbReference type="EMBL" id="CAH0760719.1"/>
    </source>
</evidence>
<proteinExistence type="inferred from homology"/>
<reference evidence="13" key="2">
    <citation type="submission" date="2022-10" db="EMBL/GenBank/DDBJ databases">
        <authorList>
            <consortium name="ENA_rothamsted_submissions"/>
            <consortium name="culmorum"/>
            <person name="King R."/>
        </authorList>
    </citation>
    <scope>NUCLEOTIDE SEQUENCE</scope>
</reference>
<reference evidence="13" key="1">
    <citation type="submission" date="2021-12" db="EMBL/GenBank/DDBJ databases">
        <authorList>
            <person name="King R."/>
        </authorList>
    </citation>
    <scope>NUCLEOTIDE SEQUENCE</scope>
</reference>
<keyword evidence="6" id="KW-0190">Covalent protein-DNA linkage</keyword>
<dbReference type="Proteomes" id="UP001153714">
    <property type="component" value="Chromosome 5"/>
</dbReference>
<dbReference type="GO" id="GO:0008233">
    <property type="term" value="F:peptidase activity"/>
    <property type="evidence" value="ECO:0007669"/>
    <property type="project" value="UniProtKB-KW"/>
</dbReference>
<protein>
    <recommendedName>
        <fullName evidence="2">Abasic site processing protein HMCES</fullName>
    </recommendedName>
    <alternativeName>
        <fullName evidence="9">Embryonic stem cell-specific 5-hydroxymethylcytosine-binding protein</fullName>
    </alternativeName>
    <alternativeName>
        <fullName evidence="10">Peptidase HMCES</fullName>
    </alternativeName>
    <alternativeName>
        <fullName evidence="11">SRAP domain-containing protein 1</fullName>
    </alternativeName>
</protein>
<evidence type="ECO:0000256" key="1">
    <source>
        <dbReference type="ARBA" id="ARBA00008136"/>
    </source>
</evidence>
<dbReference type="GO" id="GO:0016829">
    <property type="term" value="F:lyase activity"/>
    <property type="evidence" value="ECO:0007669"/>
    <property type="project" value="UniProtKB-KW"/>
</dbReference>
<keyword evidence="3" id="KW-0645">Protease</keyword>
<dbReference type="GO" id="GO:0106300">
    <property type="term" value="P:protein-DNA covalent cross-linking repair"/>
    <property type="evidence" value="ECO:0007669"/>
    <property type="project" value="InterPro"/>
</dbReference>
<evidence type="ECO:0000256" key="7">
    <source>
        <dbReference type="ARBA" id="ARBA00023125"/>
    </source>
</evidence>
<evidence type="ECO:0000256" key="10">
    <source>
        <dbReference type="ARBA" id="ARBA00030898"/>
    </source>
</evidence>
<evidence type="ECO:0000256" key="8">
    <source>
        <dbReference type="ARBA" id="ARBA00023239"/>
    </source>
</evidence>
<dbReference type="InterPro" id="IPR036590">
    <property type="entry name" value="SRAP-like"/>
</dbReference>
<keyword evidence="8" id="KW-0456">Lyase</keyword>
<dbReference type="OrthoDB" id="2111841at2759"/>
<dbReference type="GO" id="GO:0006508">
    <property type="term" value="P:proteolysis"/>
    <property type="evidence" value="ECO:0007669"/>
    <property type="project" value="UniProtKB-KW"/>
</dbReference>
<dbReference type="PANTHER" id="PTHR13604">
    <property type="entry name" value="DC12-RELATED"/>
    <property type="match status" value="1"/>
</dbReference>
<dbReference type="InterPro" id="IPR003738">
    <property type="entry name" value="SRAP"/>
</dbReference>
<evidence type="ECO:0000256" key="3">
    <source>
        <dbReference type="ARBA" id="ARBA00022670"/>
    </source>
</evidence>
<evidence type="ECO:0000313" key="14">
    <source>
        <dbReference type="Proteomes" id="UP001153714"/>
    </source>
</evidence>
<organism evidence="13 14">
    <name type="scientific">Diatraea saccharalis</name>
    <name type="common">sugarcane borer</name>
    <dbReference type="NCBI Taxonomy" id="40085"/>
    <lineage>
        <taxon>Eukaryota</taxon>
        <taxon>Metazoa</taxon>
        <taxon>Ecdysozoa</taxon>
        <taxon>Arthropoda</taxon>
        <taxon>Hexapoda</taxon>
        <taxon>Insecta</taxon>
        <taxon>Pterygota</taxon>
        <taxon>Neoptera</taxon>
        <taxon>Endopterygota</taxon>
        <taxon>Lepidoptera</taxon>
        <taxon>Glossata</taxon>
        <taxon>Ditrysia</taxon>
        <taxon>Pyraloidea</taxon>
        <taxon>Crambidae</taxon>
        <taxon>Crambinae</taxon>
        <taxon>Diatraea</taxon>
    </lineage>
</organism>
<evidence type="ECO:0000256" key="5">
    <source>
        <dbReference type="ARBA" id="ARBA00022801"/>
    </source>
</evidence>
<evidence type="ECO:0000256" key="12">
    <source>
        <dbReference type="SAM" id="MobiDB-lite"/>
    </source>
</evidence>
<name>A0A9P0C743_9NEOP</name>
<evidence type="ECO:0000256" key="11">
    <source>
        <dbReference type="ARBA" id="ARBA00031130"/>
    </source>
</evidence>